<organism evidence="2 3">
    <name type="scientific">Mariniflexile soesokkakense</name>
    <dbReference type="NCBI Taxonomy" id="1343160"/>
    <lineage>
        <taxon>Bacteria</taxon>
        <taxon>Pseudomonadati</taxon>
        <taxon>Bacteroidota</taxon>
        <taxon>Flavobacteriia</taxon>
        <taxon>Flavobacteriales</taxon>
        <taxon>Flavobacteriaceae</taxon>
        <taxon>Mariniflexile</taxon>
    </lineage>
</organism>
<reference evidence="2 3" key="1">
    <citation type="submission" date="2024-01" db="EMBL/GenBank/DDBJ databases">
        <title>Mariniflexile litorale sp. nov., isolated from the shallow sediments of the Sea of Japan.</title>
        <authorList>
            <person name="Romanenko L."/>
            <person name="Bystritskaya E."/>
            <person name="Isaeva M."/>
        </authorList>
    </citation>
    <scope>NUCLEOTIDE SEQUENCE [LARGE SCALE GENOMIC DNA]</scope>
    <source>
        <strain evidence="2 3">KCTC 32427</strain>
    </source>
</reference>
<dbReference type="RefSeq" id="WP_346240605.1">
    <property type="nucleotide sequence ID" value="NZ_JAZHYP010000002.1"/>
</dbReference>
<keyword evidence="3" id="KW-1185">Reference proteome</keyword>
<evidence type="ECO:0000313" key="2">
    <source>
        <dbReference type="EMBL" id="MEN3323036.1"/>
    </source>
</evidence>
<dbReference type="PANTHER" id="PTHR12147:SF26">
    <property type="entry name" value="PEPTIDASE M28 DOMAIN-CONTAINING PROTEIN"/>
    <property type="match status" value="1"/>
</dbReference>
<dbReference type="PANTHER" id="PTHR12147">
    <property type="entry name" value="METALLOPEPTIDASE M28 FAMILY MEMBER"/>
    <property type="match status" value="1"/>
</dbReference>
<dbReference type="Proteomes" id="UP001416393">
    <property type="component" value="Unassembled WGS sequence"/>
</dbReference>
<dbReference type="PROSITE" id="PS51257">
    <property type="entry name" value="PROKAR_LIPOPROTEIN"/>
    <property type="match status" value="1"/>
</dbReference>
<accession>A0ABV0A8Z9</accession>
<sequence>MKNLVFFLVIIFVIACKNSAVIINNEDSGKNVIPNPLKKDVIIAPFSKTINNNLATSEELREIVAYLASDELKGRDIGSEGIEKAAVYIENIFKQNNIETYFKTYRDSFNLKGVDAYNIVGFIEGNDENLKNEVIIIGAHYDHIGSAKQVGDDTIANGANDNAAGTSGVLEIAEYFATTKNNKRSIMIALFSAEEKGLKGSEHLAKKLKAENIDLYIMLNFEMIGVPFKVRSYDAFLTGYDLSNMSAKINEYTNSNLTGFSEVSKKYDLFKHSDNYAFYQEFKLPCQTFSSCDLSNYDYYHHVDDEADKLDYSHMASLINKIIPAIETMCNTPTKEIKMTNE</sequence>
<dbReference type="EMBL" id="JAZHYP010000002">
    <property type="protein sequence ID" value="MEN3323036.1"/>
    <property type="molecule type" value="Genomic_DNA"/>
</dbReference>
<dbReference type="SUPFAM" id="SSF53187">
    <property type="entry name" value="Zn-dependent exopeptidases"/>
    <property type="match status" value="1"/>
</dbReference>
<name>A0ABV0A8Z9_9FLAO</name>
<dbReference type="InterPro" id="IPR045175">
    <property type="entry name" value="M28_fam"/>
</dbReference>
<evidence type="ECO:0000313" key="3">
    <source>
        <dbReference type="Proteomes" id="UP001416393"/>
    </source>
</evidence>
<dbReference type="Gene3D" id="3.40.630.10">
    <property type="entry name" value="Zn peptidases"/>
    <property type="match status" value="1"/>
</dbReference>
<gene>
    <name evidence="2" type="ORF">VP395_04805</name>
</gene>
<dbReference type="Pfam" id="PF04389">
    <property type="entry name" value="Peptidase_M28"/>
    <property type="match status" value="1"/>
</dbReference>
<comment type="caution">
    <text evidence="2">The sequence shown here is derived from an EMBL/GenBank/DDBJ whole genome shotgun (WGS) entry which is preliminary data.</text>
</comment>
<proteinExistence type="predicted"/>
<evidence type="ECO:0000259" key="1">
    <source>
        <dbReference type="Pfam" id="PF04389"/>
    </source>
</evidence>
<protein>
    <submittedName>
        <fullName evidence="2">M20/M25/M40 family metallo-hydrolase</fullName>
    </submittedName>
</protein>
<dbReference type="InterPro" id="IPR007484">
    <property type="entry name" value="Peptidase_M28"/>
</dbReference>
<feature type="domain" description="Peptidase M28" evidence="1">
    <location>
        <begin position="118"/>
        <end position="318"/>
    </location>
</feature>